<dbReference type="InterPro" id="IPR001173">
    <property type="entry name" value="Glyco_trans_2-like"/>
</dbReference>
<feature type="domain" description="Galactosyltransferase C-terminal" evidence="3">
    <location>
        <begin position="151"/>
        <end position="201"/>
    </location>
</feature>
<evidence type="ECO:0000313" key="4">
    <source>
        <dbReference type="EMBL" id="TDQ19382.1"/>
    </source>
</evidence>
<feature type="domain" description="Glycosyltransferase 2-like" evidence="2">
    <location>
        <begin position="9"/>
        <end position="111"/>
    </location>
</feature>
<dbReference type="PANTHER" id="PTHR43685:SF3">
    <property type="entry name" value="SLR2126 PROTEIN"/>
    <property type="match status" value="1"/>
</dbReference>
<keyword evidence="4" id="KW-0328">Glycosyltransferase</keyword>
<dbReference type="InterPro" id="IPR029044">
    <property type="entry name" value="Nucleotide-diphossugar_trans"/>
</dbReference>
<protein>
    <submittedName>
        <fullName evidence="4">Galactosyltransferase-like protein</fullName>
    </submittedName>
</protein>
<keyword evidence="5" id="KW-1185">Reference proteome</keyword>
<gene>
    <name evidence="4" type="ORF">DFQ04_1203</name>
</gene>
<proteinExistence type="predicted"/>
<dbReference type="Pfam" id="PF02709">
    <property type="entry name" value="Glyco_transf_7C"/>
    <property type="match status" value="1"/>
</dbReference>
<dbReference type="RefSeq" id="WP_133553637.1">
    <property type="nucleotide sequence ID" value="NZ_SNYF01000005.1"/>
</dbReference>
<organism evidence="4 5">
    <name type="scientific">Algoriphagus boseongensis</name>
    <dbReference type="NCBI Taxonomy" id="1442587"/>
    <lineage>
        <taxon>Bacteria</taxon>
        <taxon>Pseudomonadati</taxon>
        <taxon>Bacteroidota</taxon>
        <taxon>Cytophagia</taxon>
        <taxon>Cytophagales</taxon>
        <taxon>Cyclobacteriaceae</taxon>
        <taxon>Algoriphagus</taxon>
    </lineage>
</organism>
<dbReference type="OrthoDB" id="9815829at2"/>
<dbReference type="EMBL" id="SNYF01000005">
    <property type="protein sequence ID" value="TDQ19382.1"/>
    <property type="molecule type" value="Genomic_DNA"/>
</dbReference>
<dbReference type="Proteomes" id="UP000294535">
    <property type="component" value="Unassembled WGS sequence"/>
</dbReference>
<dbReference type="GO" id="GO:0005975">
    <property type="term" value="P:carbohydrate metabolic process"/>
    <property type="evidence" value="ECO:0007669"/>
    <property type="project" value="InterPro"/>
</dbReference>
<keyword evidence="1 4" id="KW-0808">Transferase</keyword>
<reference evidence="4 5" key="1">
    <citation type="submission" date="2019-03" db="EMBL/GenBank/DDBJ databases">
        <title>Genomic Encyclopedia of Type Strains, Phase III (KMG-III): the genomes of soil and plant-associated and newly described type strains.</title>
        <authorList>
            <person name="Whitman W."/>
        </authorList>
    </citation>
    <scope>NUCLEOTIDE SEQUENCE [LARGE SCALE GENOMIC DNA]</scope>
    <source>
        <strain evidence="4 5">CECT 8446</strain>
    </source>
</reference>
<dbReference type="InterPro" id="IPR003859">
    <property type="entry name" value="Galactosyl_T"/>
</dbReference>
<accession>A0A4R6TBI2</accession>
<evidence type="ECO:0000259" key="2">
    <source>
        <dbReference type="Pfam" id="PF00535"/>
    </source>
</evidence>
<dbReference type="CDD" id="cd00761">
    <property type="entry name" value="Glyco_tranf_GTA_type"/>
    <property type="match status" value="1"/>
</dbReference>
<dbReference type="Gene3D" id="3.90.550.10">
    <property type="entry name" value="Spore Coat Polysaccharide Biosynthesis Protein SpsA, Chain A"/>
    <property type="match status" value="1"/>
</dbReference>
<dbReference type="InterPro" id="IPR027791">
    <property type="entry name" value="Galactosyl_T_C"/>
</dbReference>
<name>A0A4R6TBI2_9BACT</name>
<dbReference type="InterPro" id="IPR050834">
    <property type="entry name" value="Glycosyltransf_2"/>
</dbReference>
<dbReference type="GO" id="GO:0016757">
    <property type="term" value="F:glycosyltransferase activity"/>
    <property type="evidence" value="ECO:0007669"/>
    <property type="project" value="UniProtKB-KW"/>
</dbReference>
<evidence type="ECO:0000313" key="5">
    <source>
        <dbReference type="Proteomes" id="UP000294535"/>
    </source>
</evidence>
<dbReference type="Pfam" id="PF00535">
    <property type="entry name" value="Glycos_transf_2"/>
    <property type="match status" value="1"/>
</dbReference>
<dbReference type="AlphaFoldDB" id="A0A4R6TBI2"/>
<comment type="caution">
    <text evidence="4">The sequence shown here is derived from an EMBL/GenBank/DDBJ whole genome shotgun (WGS) entry which is preliminary data.</text>
</comment>
<evidence type="ECO:0000256" key="1">
    <source>
        <dbReference type="ARBA" id="ARBA00022679"/>
    </source>
</evidence>
<dbReference type="PANTHER" id="PTHR43685">
    <property type="entry name" value="GLYCOSYLTRANSFERASE"/>
    <property type="match status" value="1"/>
</dbReference>
<dbReference type="SUPFAM" id="SSF53448">
    <property type="entry name" value="Nucleotide-diphospho-sugar transferases"/>
    <property type="match status" value="1"/>
</dbReference>
<sequence>MEASNILFSIIVGYRNREIERVKRSLDALSNQTFIDFELVFVDYGSDLSIAREVETLVNGYSFAKYIYSNTDGWFWNRAHALNIGVRYASGALLLFFDIDLIIESNFLAKVNLLDFENNFYTFNCCYLPQGIFGDPEKLISQVNQFRQSYVGLCAVKKEYVENIKGFDEYYMVWGVEDDDFYKRLYSSGITRIQLGAPHYYVFHQWHPVQVKEPTSWLLTMTNRFFNGKLSGNSNDKWGSIVTHEERLIQSSNLSQIITVASPIYLNQRDTIRFIDFWTVFDKLKSGEAAYFSFTDGFIYTNNSKIKQKIRYMLLKYFFKGFNFNINQSNLFNAVSDFIEFFVGIQRTAFADYYISKTGNSLRLVFIKT</sequence>
<dbReference type="PRINTS" id="PR02050">
    <property type="entry name" value="B14GALTRFASE"/>
</dbReference>
<evidence type="ECO:0000259" key="3">
    <source>
        <dbReference type="Pfam" id="PF02709"/>
    </source>
</evidence>